<dbReference type="Gene3D" id="3.90.1750.20">
    <property type="entry name" value="Putative Large Serine Recombinase, Chain B, Domain 2"/>
    <property type="match status" value="1"/>
</dbReference>
<dbReference type="RefSeq" id="WP_093596631.1">
    <property type="nucleotide sequence ID" value="NZ_FOYL01000005.1"/>
</dbReference>
<sequence length="501" mass="55538">MTEVVGIYARISEDPMLQEKGVTRQLEDGRALAQSRGWTVLDEWVDNDLSALRGGPRPAYEALMTAASRGEITRIVAYGMARLWRNRKERVDAIELLAAARVSISLVKGSDIDLTSAAGRMVAGILGEADTLESELKGERVARAALQRAEEGRANGAVAYGWRRIYEQDKNGRVLGFTDEVDESEAAIVREIVDRLLARESLNVITADLNAREVPTPYGGDRSWGTSSVRKLALRLSNIARRKRAGEDFGPAAWPPIVEQDKHDQVVALLTDPSRVQTRGGARQHLLTFGIGCCGKCGSALRVSNRWVNQRRKELGKTPLYVCDAASSCVGRRQEWVDDLVERVVVRRLQEPDARDLLTRDDVAAQAAREHAAGIRARLQAAADDYADDLLDRDQFHRINAKLRPALEEADREAMRLVVGVPSDMVTEMVGPQAQERWKQLTVLQRRALLTAMGVTVTVMPSRGGPGFKPESVRIQFERDDDQATPEAIRNMPTDFLEARS</sequence>
<evidence type="ECO:0000313" key="5">
    <source>
        <dbReference type="Proteomes" id="UP000198583"/>
    </source>
</evidence>
<dbReference type="InterPro" id="IPR036162">
    <property type="entry name" value="Resolvase-like_N_sf"/>
</dbReference>
<dbReference type="PROSITE" id="PS51737">
    <property type="entry name" value="RECOMBINASE_DNA_BIND"/>
    <property type="match status" value="1"/>
</dbReference>
<dbReference type="EMBL" id="FOYL01000005">
    <property type="protein sequence ID" value="SFR19999.1"/>
    <property type="molecule type" value="Genomic_DNA"/>
</dbReference>
<dbReference type="SUPFAM" id="SSF53041">
    <property type="entry name" value="Resolvase-like"/>
    <property type="match status" value="1"/>
</dbReference>
<dbReference type="Proteomes" id="UP000198583">
    <property type="component" value="Unassembled WGS sequence"/>
</dbReference>
<dbReference type="Pfam" id="PF00239">
    <property type="entry name" value="Resolvase"/>
    <property type="match status" value="1"/>
</dbReference>
<dbReference type="PANTHER" id="PTHR30461">
    <property type="entry name" value="DNA-INVERTASE FROM LAMBDOID PROPHAGE"/>
    <property type="match status" value="1"/>
</dbReference>
<dbReference type="OrthoDB" id="4500247at2"/>
<dbReference type="PROSITE" id="PS51736">
    <property type="entry name" value="RECOMBINASES_3"/>
    <property type="match status" value="1"/>
</dbReference>
<feature type="region of interest" description="Disordered" evidence="1">
    <location>
        <begin position="481"/>
        <end position="501"/>
    </location>
</feature>
<feature type="domain" description="Resolvase/invertase-type recombinase catalytic" evidence="2">
    <location>
        <begin position="4"/>
        <end position="152"/>
    </location>
</feature>
<reference evidence="5" key="1">
    <citation type="submission" date="2016-10" db="EMBL/GenBank/DDBJ databases">
        <authorList>
            <person name="Varghese N."/>
            <person name="Submissions S."/>
        </authorList>
    </citation>
    <scope>NUCLEOTIDE SEQUENCE [LARGE SCALE GENOMIC DNA]</scope>
    <source>
        <strain evidence="5">DSM 44232</strain>
    </source>
</reference>
<dbReference type="GO" id="GO:0000150">
    <property type="term" value="F:DNA strand exchange activity"/>
    <property type="evidence" value="ECO:0007669"/>
    <property type="project" value="InterPro"/>
</dbReference>
<evidence type="ECO:0000256" key="1">
    <source>
        <dbReference type="SAM" id="MobiDB-lite"/>
    </source>
</evidence>
<dbReference type="SMART" id="SM00857">
    <property type="entry name" value="Resolvase"/>
    <property type="match status" value="1"/>
</dbReference>
<evidence type="ECO:0000313" key="4">
    <source>
        <dbReference type="EMBL" id="SFR19999.1"/>
    </source>
</evidence>
<dbReference type="InterPro" id="IPR011109">
    <property type="entry name" value="DNA_bind_recombinase_dom"/>
</dbReference>
<evidence type="ECO:0000259" key="3">
    <source>
        <dbReference type="PROSITE" id="PS51737"/>
    </source>
</evidence>
<dbReference type="Pfam" id="PF07508">
    <property type="entry name" value="Recombinase"/>
    <property type="match status" value="1"/>
</dbReference>
<dbReference type="Gene3D" id="3.40.50.1390">
    <property type="entry name" value="Resolvase, N-terminal catalytic domain"/>
    <property type="match status" value="1"/>
</dbReference>
<proteinExistence type="predicted"/>
<dbReference type="STRING" id="84724.SAMN04488564_10582"/>
<accession>A0A1I6EQG0</accession>
<dbReference type="AlphaFoldDB" id="A0A1I6EQG0"/>
<keyword evidence="5" id="KW-1185">Reference proteome</keyword>
<dbReference type="InterPro" id="IPR050639">
    <property type="entry name" value="SSR_resolvase"/>
</dbReference>
<gene>
    <name evidence="4" type="ORF">SAMN04488564_10582</name>
</gene>
<dbReference type="InterPro" id="IPR006119">
    <property type="entry name" value="Resolv_N"/>
</dbReference>
<protein>
    <submittedName>
        <fullName evidence="4">Site-specific DNA recombinase</fullName>
    </submittedName>
</protein>
<name>A0A1I6EQG0_9PSEU</name>
<feature type="domain" description="Recombinase" evidence="3">
    <location>
        <begin position="159"/>
        <end position="276"/>
    </location>
</feature>
<dbReference type="CDD" id="cd00338">
    <property type="entry name" value="Ser_Recombinase"/>
    <property type="match status" value="1"/>
</dbReference>
<organism evidence="4 5">
    <name type="scientific">Lentzea waywayandensis</name>
    <dbReference type="NCBI Taxonomy" id="84724"/>
    <lineage>
        <taxon>Bacteria</taxon>
        <taxon>Bacillati</taxon>
        <taxon>Actinomycetota</taxon>
        <taxon>Actinomycetes</taxon>
        <taxon>Pseudonocardiales</taxon>
        <taxon>Pseudonocardiaceae</taxon>
        <taxon>Lentzea</taxon>
    </lineage>
</organism>
<dbReference type="InterPro" id="IPR038109">
    <property type="entry name" value="DNA_bind_recomb_sf"/>
</dbReference>
<dbReference type="GO" id="GO:0003677">
    <property type="term" value="F:DNA binding"/>
    <property type="evidence" value="ECO:0007669"/>
    <property type="project" value="InterPro"/>
</dbReference>
<dbReference type="PANTHER" id="PTHR30461:SF23">
    <property type="entry name" value="DNA RECOMBINASE-RELATED"/>
    <property type="match status" value="1"/>
</dbReference>
<evidence type="ECO:0000259" key="2">
    <source>
        <dbReference type="PROSITE" id="PS51736"/>
    </source>
</evidence>